<dbReference type="InterPro" id="IPR014748">
    <property type="entry name" value="Enoyl-CoA_hydra_C"/>
</dbReference>
<keyword evidence="5" id="KW-1185">Reference proteome</keyword>
<dbReference type="EMBL" id="JACCAE010000001">
    <property type="protein sequence ID" value="NYF97009.1"/>
    <property type="molecule type" value="Genomic_DNA"/>
</dbReference>
<dbReference type="Pfam" id="PF00378">
    <property type="entry name" value="ECH_1"/>
    <property type="match status" value="1"/>
</dbReference>
<proteinExistence type="inferred from homology"/>
<reference evidence="4 5" key="1">
    <citation type="submission" date="2020-07" db="EMBL/GenBank/DDBJ databases">
        <title>Sequencing the genomes of 1000 actinobacteria strains.</title>
        <authorList>
            <person name="Klenk H.-P."/>
        </authorList>
    </citation>
    <scope>NUCLEOTIDE SEQUENCE [LARGE SCALE GENOMIC DNA]</scope>
    <source>
        <strain evidence="4 5">DSM 26154</strain>
    </source>
</reference>
<dbReference type="InterPro" id="IPR018376">
    <property type="entry name" value="Enoyl-CoA_hyd/isom_CS"/>
</dbReference>
<dbReference type="Gene3D" id="3.90.226.10">
    <property type="entry name" value="2-enoyl-CoA Hydratase, Chain A, domain 1"/>
    <property type="match status" value="1"/>
</dbReference>
<dbReference type="PANTHER" id="PTHR43802">
    <property type="entry name" value="ENOYL-COA HYDRATASE"/>
    <property type="match status" value="1"/>
</dbReference>
<dbReference type="GO" id="GO:0003824">
    <property type="term" value="F:catalytic activity"/>
    <property type="evidence" value="ECO:0007669"/>
    <property type="project" value="InterPro"/>
</dbReference>
<dbReference type="SUPFAM" id="SSF52096">
    <property type="entry name" value="ClpP/crotonase"/>
    <property type="match status" value="1"/>
</dbReference>
<accession>A0A852VM60</accession>
<evidence type="ECO:0000256" key="3">
    <source>
        <dbReference type="SAM" id="MobiDB-lite"/>
    </source>
</evidence>
<evidence type="ECO:0000256" key="1">
    <source>
        <dbReference type="ARBA" id="ARBA00005254"/>
    </source>
</evidence>
<dbReference type="InterPro" id="IPR001753">
    <property type="entry name" value="Enoyl-CoA_hydra/iso"/>
</dbReference>
<dbReference type="CDD" id="cd06558">
    <property type="entry name" value="crotonase-like"/>
    <property type="match status" value="1"/>
</dbReference>
<dbReference type="InterPro" id="IPR029045">
    <property type="entry name" value="ClpP/crotonase-like_dom_sf"/>
</dbReference>
<evidence type="ECO:0000256" key="2">
    <source>
        <dbReference type="RuleBase" id="RU003707"/>
    </source>
</evidence>
<dbReference type="NCBIfam" id="NF006109">
    <property type="entry name" value="PRK08260.1"/>
    <property type="match status" value="1"/>
</dbReference>
<dbReference type="Gene3D" id="1.10.12.10">
    <property type="entry name" value="Lyase 2-enoyl-coa Hydratase, Chain A, domain 2"/>
    <property type="match status" value="1"/>
</dbReference>
<feature type="region of interest" description="Disordered" evidence="3">
    <location>
        <begin position="263"/>
        <end position="289"/>
    </location>
</feature>
<dbReference type="RefSeq" id="WP_185989995.1">
    <property type="nucleotide sequence ID" value="NZ_JACCAE010000001.1"/>
</dbReference>
<dbReference type="PANTHER" id="PTHR43802:SF1">
    <property type="entry name" value="IP11341P-RELATED"/>
    <property type="match status" value="1"/>
</dbReference>
<comment type="caution">
    <text evidence="4">The sequence shown here is derived from an EMBL/GenBank/DDBJ whole genome shotgun (WGS) entry which is preliminary data.</text>
</comment>
<evidence type="ECO:0000313" key="5">
    <source>
        <dbReference type="Proteomes" id="UP000554054"/>
    </source>
</evidence>
<organism evidence="4 5">
    <name type="scientific">Janibacter cremeus</name>
    <dbReference type="NCBI Taxonomy" id="1285192"/>
    <lineage>
        <taxon>Bacteria</taxon>
        <taxon>Bacillati</taxon>
        <taxon>Actinomycetota</taxon>
        <taxon>Actinomycetes</taxon>
        <taxon>Micrococcales</taxon>
        <taxon>Intrasporangiaceae</taxon>
        <taxon>Janibacter</taxon>
    </lineage>
</organism>
<protein>
    <submittedName>
        <fullName evidence="4">Enoyl-CoA hydratase/carnithine racemase</fullName>
    </submittedName>
</protein>
<dbReference type="Proteomes" id="UP000554054">
    <property type="component" value="Unassembled WGS sequence"/>
</dbReference>
<comment type="similarity">
    <text evidence="1 2">Belongs to the enoyl-CoA hydratase/isomerase family.</text>
</comment>
<sequence>MAATDYDDITYEVCEQIATIRLNRPEARNGYTLRMSDELEDALQRADRDDDVRVVVLTGAGGDFSVGADLSGGGFDVSEADEASGQEHWQEPAGRCSRTIHLMNTPVIAAIRGAAVGGGLTITLSCDFRLAATDSRFGFVFARRGIYPEGASVWYLPRLVGVTKASDWMISGRVFGADEALASGLLTSVHEPHEVEEAAHALARDIRDTTAPVSVAVIRAMLARLSGGSSPFPAHEVDSALIRNLATNADAIEGVRSFLEKRPPTFPGTVSRDLPSSLPWADQPTHTPD</sequence>
<evidence type="ECO:0000313" key="4">
    <source>
        <dbReference type="EMBL" id="NYF97009.1"/>
    </source>
</evidence>
<name>A0A852VM60_9MICO</name>
<dbReference type="PROSITE" id="PS00166">
    <property type="entry name" value="ENOYL_COA_HYDRATASE"/>
    <property type="match status" value="1"/>
</dbReference>
<dbReference type="AlphaFoldDB" id="A0A852VM60"/>
<gene>
    <name evidence="4" type="ORF">BJY20_000401</name>
</gene>